<dbReference type="PANTHER" id="PTHR15427">
    <property type="entry name" value="EMILIN ELASTIN MICROFIBRIL INTERFACE-LOCATED PROTEIN ELASTIN MICROFIBRIL INTERFACER"/>
    <property type="match status" value="1"/>
</dbReference>
<dbReference type="InterPro" id="IPR001073">
    <property type="entry name" value="C1q_dom"/>
</dbReference>
<dbReference type="InterPro" id="IPR008983">
    <property type="entry name" value="Tumour_necrosis_fac-like_dom"/>
</dbReference>
<keyword evidence="6" id="KW-1185">Reference proteome</keyword>
<dbReference type="PANTHER" id="PTHR15427:SF33">
    <property type="entry name" value="COLLAGEN IV NC1 DOMAIN-CONTAINING PROTEIN"/>
    <property type="match status" value="1"/>
</dbReference>
<evidence type="ECO:0000313" key="5">
    <source>
        <dbReference type="EMBL" id="CAG2217745.1"/>
    </source>
</evidence>
<evidence type="ECO:0000313" key="6">
    <source>
        <dbReference type="Proteomes" id="UP000683360"/>
    </source>
</evidence>
<accession>A0A8S3S905</accession>
<keyword evidence="2" id="KW-0964">Secreted</keyword>
<dbReference type="OrthoDB" id="9889709at2759"/>
<protein>
    <submittedName>
        <fullName evidence="5">C1QTNF1_6_8</fullName>
    </submittedName>
</protein>
<dbReference type="GO" id="GO:0005581">
    <property type="term" value="C:collagen trimer"/>
    <property type="evidence" value="ECO:0007669"/>
    <property type="project" value="UniProtKB-KW"/>
</dbReference>
<dbReference type="PROSITE" id="PS50871">
    <property type="entry name" value="C1Q"/>
    <property type="match status" value="1"/>
</dbReference>
<dbReference type="AlphaFoldDB" id="A0A8S3S905"/>
<sequence>MPTTTNDIPESSPGTCVLDEQTRLSSLMERLTKRVDNLESEKQRLNVEISGLTSWTNKMVEQSVKKTGRQMCQTGRKCVKLEEKYEMIRLSSKMDRLTNKVDNLENANQRLNVENAELKTTTIKLETLNKVILDDLKKTKESIESKLVVGEGKGYDSHHGHFIAPVSGLYLISATTHSCSNQHIWSEIVRNGERLASMFGQTYDFASHTVVVSLKQNDQVWVRNHGQLTKAHAWEDRNYCSFSGVLIASS</sequence>
<gene>
    <name evidence="5" type="ORF">MEDL_31414</name>
</gene>
<dbReference type="Pfam" id="PF00386">
    <property type="entry name" value="C1q"/>
    <property type="match status" value="1"/>
</dbReference>
<reference evidence="5" key="1">
    <citation type="submission" date="2021-03" db="EMBL/GenBank/DDBJ databases">
        <authorList>
            <person name="Bekaert M."/>
        </authorList>
    </citation>
    <scope>NUCLEOTIDE SEQUENCE</scope>
</reference>
<dbReference type="SUPFAM" id="SSF49842">
    <property type="entry name" value="TNF-like"/>
    <property type="match status" value="1"/>
</dbReference>
<organism evidence="5 6">
    <name type="scientific">Mytilus edulis</name>
    <name type="common">Blue mussel</name>
    <dbReference type="NCBI Taxonomy" id="6550"/>
    <lineage>
        <taxon>Eukaryota</taxon>
        <taxon>Metazoa</taxon>
        <taxon>Spiralia</taxon>
        <taxon>Lophotrochozoa</taxon>
        <taxon>Mollusca</taxon>
        <taxon>Bivalvia</taxon>
        <taxon>Autobranchia</taxon>
        <taxon>Pteriomorphia</taxon>
        <taxon>Mytilida</taxon>
        <taxon>Mytiloidea</taxon>
        <taxon>Mytilidae</taxon>
        <taxon>Mytilinae</taxon>
        <taxon>Mytilus</taxon>
    </lineage>
</organism>
<dbReference type="Proteomes" id="UP000683360">
    <property type="component" value="Unassembled WGS sequence"/>
</dbReference>
<feature type="domain" description="C1q" evidence="4">
    <location>
        <begin position="114"/>
        <end position="250"/>
    </location>
</feature>
<dbReference type="EMBL" id="CAJPWZ010001572">
    <property type="protein sequence ID" value="CAG2217745.1"/>
    <property type="molecule type" value="Genomic_DNA"/>
</dbReference>
<proteinExistence type="predicted"/>
<evidence type="ECO:0000256" key="1">
    <source>
        <dbReference type="ARBA" id="ARBA00004613"/>
    </source>
</evidence>
<feature type="coiled-coil region" evidence="3">
    <location>
        <begin position="87"/>
        <end position="124"/>
    </location>
</feature>
<dbReference type="PRINTS" id="PR00007">
    <property type="entry name" value="COMPLEMNTC1Q"/>
</dbReference>
<dbReference type="Gene3D" id="2.60.120.40">
    <property type="match status" value="1"/>
</dbReference>
<evidence type="ECO:0000259" key="4">
    <source>
        <dbReference type="PROSITE" id="PS50871"/>
    </source>
</evidence>
<dbReference type="InterPro" id="IPR050392">
    <property type="entry name" value="Collagen/C1q_domain"/>
</dbReference>
<dbReference type="SMART" id="SM00110">
    <property type="entry name" value="C1Q"/>
    <property type="match status" value="1"/>
</dbReference>
<keyword evidence="3" id="KW-0175">Coiled coil</keyword>
<evidence type="ECO:0000256" key="3">
    <source>
        <dbReference type="SAM" id="Coils"/>
    </source>
</evidence>
<comment type="subcellular location">
    <subcellularLocation>
        <location evidence="1">Secreted</location>
    </subcellularLocation>
</comment>
<name>A0A8S3S905_MYTED</name>
<comment type="caution">
    <text evidence="5">The sequence shown here is derived from an EMBL/GenBank/DDBJ whole genome shotgun (WGS) entry which is preliminary data.</text>
</comment>
<evidence type="ECO:0000256" key="2">
    <source>
        <dbReference type="ARBA" id="ARBA00022525"/>
    </source>
</evidence>
<feature type="coiled-coil region" evidence="3">
    <location>
        <begin position="21"/>
        <end position="48"/>
    </location>
</feature>